<dbReference type="Proteomes" id="UP000038040">
    <property type="component" value="Unplaced"/>
</dbReference>
<keyword evidence="1" id="KW-0472">Membrane</keyword>
<evidence type="ECO:0000313" key="3">
    <source>
        <dbReference type="Proteomes" id="UP000038040"/>
    </source>
</evidence>
<keyword evidence="1" id="KW-0812">Transmembrane</keyword>
<sequence>MNHLLKIIELVITVQSTVKVPSKYRQSTVIRRKQLTLDNYEGLSFFAILFLVLFAIFGKYTENATPASKADANFVNTNYPYY</sequence>
<reference evidence="5" key="1">
    <citation type="submission" date="2017-02" db="UniProtKB">
        <authorList>
            <consortium name="WormBaseParasite"/>
        </authorList>
    </citation>
    <scope>IDENTIFICATION</scope>
</reference>
<dbReference type="AlphaFoldDB" id="A0A0N4UPX8"/>
<evidence type="ECO:0000313" key="4">
    <source>
        <dbReference type="Proteomes" id="UP000274756"/>
    </source>
</evidence>
<evidence type="ECO:0000256" key="1">
    <source>
        <dbReference type="SAM" id="Phobius"/>
    </source>
</evidence>
<feature type="transmembrane region" description="Helical" evidence="1">
    <location>
        <begin position="40"/>
        <end position="58"/>
    </location>
</feature>
<name>A0A0N4UPX8_DRAME</name>
<evidence type="ECO:0000313" key="2">
    <source>
        <dbReference type="EMBL" id="VDN53594.1"/>
    </source>
</evidence>
<organism evidence="3 5">
    <name type="scientific">Dracunculus medinensis</name>
    <name type="common">Guinea worm</name>
    <dbReference type="NCBI Taxonomy" id="318479"/>
    <lineage>
        <taxon>Eukaryota</taxon>
        <taxon>Metazoa</taxon>
        <taxon>Ecdysozoa</taxon>
        <taxon>Nematoda</taxon>
        <taxon>Chromadorea</taxon>
        <taxon>Rhabditida</taxon>
        <taxon>Spirurina</taxon>
        <taxon>Dracunculoidea</taxon>
        <taxon>Dracunculidae</taxon>
        <taxon>Dracunculus</taxon>
    </lineage>
</organism>
<proteinExistence type="predicted"/>
<protein>
    <submittedName>
        <fullName evidence="5">Neur_chan_memb domain-containing protein</fullName>
    </submittedName>
</protein>
<keyword evidence="4" id="KW-1185">Reference proteome</keyword>
<dbReference type="Proteomes" id="UP000274756">
    <property type="component" value="Unassembled WGS sequence"/>
</dbReference>
<dbReference type="EMBL" id="UYYG01000151">
    <property type="protein sequence ID" value="VDN53594.1"/>
    <property type="molecule type" value="Genomic_DNA"/>
</dbReference>
<reference evidence="2 4" key="2">
    <citation type="submission" date="2018-11" db="EMBL/GenBank/DDBJ databases">
        <authorList>
            <consortium name="Pathogen Informatics"/>
        </authorList>
    </citation>
    <scope>NUCLEOTIDE SEQUENCE [LARGE SCALE GENOMIC DNA]</scope>
</reference>
<gene>
    <name evidence="2" type="ORF">DME_LOCUS3567</name>
</gene>
<keyword evidence="1" id="KW-1133">Transmembrane helix</keyword>
<evidence type="ECO:0000313" key="5">
    <source>
        <dbReference type="WBParaSite" id="DME_0001004001-mRNA-1"/>
    </source>
</evidence>
<dbReference type="WBParaSite" id="DME_0001004001-mRNA-1">
    <property type="protein sequence ID" value="DME_0001004001-mRNA-1"/>
    <property type="gene ID" value="DME_0001004001"/>
</dbReference>
<accession>A0A0N4UPX8</accession>